<dbReference type="GO" id="GO:0009898">
    <property type="term" value="C:cytoplasmic side of plasma membrane"/>
    <property type="evidence" value="ECO:0007669"/>
    <property type="project" value="UniProtKB-UniRule"/>
</dbReference>
<dbReference type="SUPFAM" id="SSF53067">
    <property type="entry name" value="Actin-like ATPase domain"/>
    <property type="match status" value="2"/>
</dbReference>
<comment type="caution">
    <text evidence="7">The sequence shown here is derived from an EMBL/GenBank/DDBJ whole genome shotgun (WGS) entry which is preliminary data.</text>
</comment>
<evidence type="ECO:0000313" key="8">
    <source>
        <dbReference type="Proteomes" id="UP000176787"/>
    </source>
</evidence>
<evidence type="ECO:0000259" key="6">
    <source>
        <dbReference type="SMART" id="SM00842"/>
    </source>
</evidence>
<dbReference type="STRING" id="1801726.A3H02_00720"/>
<proteinExistence type="inferred from homology"/>
<dbReference type="SMART" id="SM00842">
    <property type="entry name" value="FtsA"/>
    <property type="match status" value="1"/>
</dbReference>
<dbReference type="InterPro" id="IPR050696">
    <property type="entry name" value="FtsA/MreB"/>
</dbReference>
<reference evidence="7 8" key="1">
    <citation type="journal article" date="2016" name="Nat. Commun.">
        <title>Thousands of microbial genomes shed light on interconnected biogeochemical processes in an aquifer system.</title>
        <authorList>
            <person name="Anantharaman K."/>
            <person name="Brown C.T."/>
            <person name="Hug L.A."/>
            <person name="Sharon I."/>
            <person name="Castelle C.J."/>
            <person name="Probst A.J."/>
            <person name="Thomas B.C."/>
            <person name="Singh A."/>
            <person name="Wilkins M.J."/>
            <person name="Karaoz U."/>
            <person name="Brodie E.L."/>
            <person name="Williams K.H."/>
            <person name="Hubbard S.S."/>
            <person name="Banfield J.F."/>
        </authorList>
    </citation>
    <scope>NUCLEOTIDE SEQUENCE [LARGE SCALE GENOMIC DNA]</scope>
</reference>
<dbReference type="CDD" id="cd24048">
    <property type="entry name" value="ASKHA_NBD_FtsA"/>
    <property type="match status" value="1"/>
</dbReference>
<gene>
    <name evidence="5" type="primary">ftsA</name>
    <name evidence="7" type="ORF">A3H02_00720</name>
</gene>
<comment type="function">
    <text evidence="5">Cell division protein that is involved in the assembly of the Z ring. May serve as a membrane anchor for the Z ring.</text>
</comment>
<evidence type="ECO:0000256" key="3">
    <source>
        <dbReference type="ARBA" id="ARBA00023136"/>
    </source>
</evidence>
<dbReference type="EMBL" id="MHMS01000012">
    <property type="protein sequence ID" value="OGZ32192.1"/>
    <property type="molecule type" value="Genomic_DNA"/>
</dbReference>
<dbReference type="PIRSF" id="PIRSF003101">
    <property type="entry name" value="FtsA"/>
    <property type="match status" value="1"/>
</dbReference>
<evidence type="ECO:0000256" key="4">
    <source>
        <dbReference type="ARBA" id="ARBA00023306"/>
    </source>
</evidence>
<comment type="subunit">
    <text evidence="5">Self-interacts. Interacts with FtsZ.</text>
</comment>
<keyword evidence="2 5" id="KW-0132">Cell division</keyword>
<organism evidence="7 8">
    <name type="scientific">Candidatus Niyogibacteria bacterium RIFCSPLOWO2_12_FULL_41_13</name>
    <dbReference type="NCBI Taxonomy" id="1801726"/>
    <lineage>
        <taxon>Bacteria</taxon>
        <taxon>Candidatus Niyogiibacteriota</taxon>
    </lineage>
</organism>
<dbReference type="NCBIfam" id="TIGR01174">
    <property type="entry name" value="ftsA"/>
    <property type="match status" value="1"/>
</dbReference>
<evidence type="ECO:0000256" key="1">
    <source>
        <dbReference type="ARBA" id="ARBA00022475"/>
    </source>
</evidence>
<accession>A0A1G2F358</accession>
<evidence type="ECO:0000256" key="2">
    <source>
        <dbReference type="ARBA" id="ARBA00022618"/>
    </source>
</evidence>
<dbReference type="Gene3D" id="3.30.420.40">
    <property type="match status" value="3"/>
</dbReference>
<feature type="domain" description="SHS2" evidence="6">
    <location>
        <begin position="6"/>
        <end position="195"/>
    </location>
</feature>
<dbReference type="GO" id="GO:0043093">
    <property type="term" value="P:FtsZ-dependent cytokinesis"/>
    <property type="evidence" value="ECO:0007669"/>
    <property type="project" value="UniProtKB-UniRule"/>
</dbReference>
<dbReference type="InterPro" id="IPR003494">
    <property type="entry name" value="SHS2_FtsA"/>
</dbReference>
<dbReference type="AlphaFoldDB" id="A0A1G2F358"/>
<keyword evidence="1 5" id="KW-1003">Cell membrane</keyword>
<dbReference type="Pfam" id="PF02491">
    <property type="entry name" value="SHS2_FTSA"/>
    <property type="match status" value="1"/>
</dbReference>
<dbReference type="Proteomes" id="UP000176787">
    <property type="component" value="Unassembled WGS sequence"/>
</dbReference>
<dbReference type="GO" id="GO:0032153">
    <property type="term" value="C:cell division site"/>
    <property type="evidence" value="ECO:0007669"/>
    <property type="project" value="UniProtKB-UniRule"/>
</dbReference>
<sequence>MRNKTAVGIDIGSSQIKVVAMELANGSKPKILGYGSALSQGLKRGEIMDQRELAASLKNCLQKCQDSSGFPVEEAYLAVDGENLKSFRAKGVAIVSRADGEITEYDIERAIETAKGNLGQLMNREIIHAIAVSFKIDDNFQTQNPIGLKGMRLEADILFVTTLGRNLKSLIKALEINKVAVLKIISSPLASSRLLLSKTQKEVGAMLLDVGGTTMALSVFEEGVPISMEILPIGSDHISHDLAIGFQISLEEAENLKTNILNKNWGREEKRKLDEIIEARFSDIFELVDRHLRKIGRHGLLPSGVILTGGGANMPGLSEYAKKFLKLPSNIYLPREEYDSSDESLYLPQWSSAIGLCFWAMDDLREGKRFAFSPRPSFVLKWLRTLLP</sequence>
<protein>
    <recommendedName>
        <fullName evidence="5">Cell division protein FtsA</fullName>
    </recommendedName>
</protein>
<dbReference type="HAMAP" id="MF_02033">
    <property type="entry name" value="FtsA"/>
    <property type="match status" value="1"/>
</dbReference>
<comment type="subcellular location">
    <subcellularLocation>
        <location evidence="5">Cell membrane</location>
        <topology evidence="5">Peripheral membrane protein</topology>
        <orientation evidence="5">Cytoplasmic side</orientation>
    </subcellularLocation>
    <text evidence="5">Localizes to the Z ring in an FtsZ-dependent manner. Targeted to the membrane through a conserved C-terminal amphipathic helix.</text>
</comment>
<comment type="similarity">
    <text evidence="5">Belongs to the FtsA/MreB family.</text>
</comment>
<keyword evidence="3 5" id="KW-0472">Membrane</keyword>
<evidence type="ECO:0000256" key="5">
    <source>
        <dbReference type="HAMAP-Rule" id="MF_02033"/>
    </source>
</evidence>
<keyword evidence="4 5" id="KW-0131">Cell cycle</keyword>
<dbReference type="InterPro" id="IPR043129">
    <property type="entry name" value="ATPase_NBD"/>
</dbReference>
<dbReference type="InterPro" id="IPR020823">
    <property type="entry name" value="Cell_div_FtsA"/>
</dbReference>
<dbReference type="PANTHER" id="PTHR32432">
    <property type="entry name" value="CELL DIVISION PROTEIN FTSA-RELATED"/>
    <property type="match status" value="1"/>
</dbReference>
<evidence type="ECO:0000313" key="7">
    <source>
        <dbReference type="EMBL" id="OGZ32192.1"/>
    </source>
</evidence>
<dbReference type="Pfam" id="PF14450">
    <property type="entry name" value="FtsA"/>
    <property type="match status" value="1"/>
</dbReference>
<dbReference type="PANTHER" id="PTHR32432:SF4">
    <property type="entry name" value="CELL DIVISION PROTEIN FTSA"/>
    <property type="match status" value="1"/>
</dbReference>
<name>A0A1G2F358_9BACT</name>